<keyword evidence="2" id="KW-1133">Transmembrane helix</keyword>
<evidence type="ECO:0000256" key="1">
    <source>
        <dbReference type="SAM" id="Coils"/>
    </source>
</evidence>
<dbReference type="AlphaFoldDB" id="A0A0N1EAE2"/>
<dbReference type="EMBL" id="JNOC01000058">
    <property type="protein sequence ID" value="KPH55030.1"/>
    <property type="molecule type" value="Genomic_DNA"/>
</dbReference>
<evidence type="ECO:0000256" key="2">
    <source>
        <dbReference type="SAM" id="Phobius"/>
    </source>
</evidence>
<dbReference type="Proteomes" id="UP000037997">
    <property type="component" value="Unassembled WGS sequence"/>
</dbReference>
<comment type="caution">
    <text evidence="3">The sequence shown here is derived from an EMBL/GenBank/DDBJ whole genome shotgun (WGS) entry which is preliminary data.</text>
</comment>
<evidence type="ECO:0000313" key="4">
    <source>
        <dbReference type="Proteomes" id="UP000037997"/>
    </source>
</evidence>
<accession>A0A0N1EAE2</accession>
<feature type="coiled-coil region" evidence="1">
    <location>
        <begin position="48"/>
        <end position="75"/>
    </location>
</feature>
<organism evidence="3 4">
    <name type="scientific">Helicobacter pullorum</name>
    <dbReference type="NCBI Taxonomy" id="35818"/>
    <lineage>
        <taxon>Bacteria</taxon>
        <taxon>Pseudomonadati</taxon>
        <taxon>Campylobacterota</taxon>
        <taxon>Epsilonproteobacteria</taxon>
        <taxon>Campylobacterales</taxon>
        <taxon>Helicobacteraceae</taxon>
        <taxon>Helicobacter</taxon>
    </lineage>
</organism>
<sequence length="95" mass="10822">MDFLNLIAENGADFSKGFVIGAIIGFIAYYFWDKHKLKAMQIQVDAIKNSAEIQINTLKEQVDNYKSLLEIEKQRHQTIEESFKTALTLKVKGGI</sequence>
<name>A0A0N1EAE2_9HELI</name>
<evidence type="ECO:0000313" key="3">
    <source>
        <dbReference type="EMBL" id="KPH55030.1"/>
    </source>
</evidence>
<keyword evidence="2" id="KW-0472">Membrane</keyword>
<keyword evidence="2" id="KW-0812">Transmembrane</keyword>
<reference evidence="3 4" key="1">
    <citation type="submission" date="2014-06" db="EMBL/GenBank/DDBJ databases">
        <title>Helicobacter pullorum isolates in fresh chicken meat - phenotypic and genotypic features.</title>
        <authorList>
            <person name="Borges V."/>
            <person name="Santos A."/>
            <person name="Correia C.B."/>
            <person name="Saraiva M."/>
            <person name="Menard A."/>
            <person name="Vieira L."/>
            <person name="Sampaio D.A."/>
            <person name="Gomes J.P."/>
            <person name="Oleastro M."/>
        </authorList>
    </citation>
    <scope>NUCLEOTIDE SEQUENCE [LARGE SCALE GENOMIC DNA]</scope>
    <source>
        <strain evidence="3 4">229334/12</strain>
    </source>
</reference>
<feature type="transmembrane region" description="Helical" evidence="2">
    <location>
        <begin position="14"/>
        <end position="32"/>
    </location>
</feature>
<proteinExistence type="predicted"/>
<dbReference type="PATRIC" id="fig|35818.11.peg.2044"/>
<gene>
    <name evidence="3" type="ORF">HPU229334_10340</name>
</gene>
<dbReference type="RefSeq" id="WP_054198439.1">
    <property type="nucleotide sequence ID" value="NZ_JNOC01000058.1"/>
</dbReference>
<protein>
    <submittedName>
        <fullName evidence="3">Uncharacterized protein</fullName>
    </submittedName>
</protein>
<keyword evidence="1" id="KW-0175">Coiled coil</keyword>